<accession>A0ABS8WMG3</accession>
<proteinExistence type="predicted"/>
<evidence type="ECO:0000259" key="2">
    <source>
        <dbReference type="Pfam" id="PF20167"/>
    </source>
</evidence>
<dbReference type="EMBL" id="JACEIK010009171">
    <property type="protein sequence ID" value="MCE3052048.1"/>
    <property type="molecule type" value="Genomic_DNA"/>
</dbReference>
<comment type="caution">
    <text evidence="3">The sequence shown here is derived from an EMBL/GenBank/DDBJ whole genome shotgun (WGS) entry which is preliminary data.</text>
</comment>
<reference evidence="3 4" key="1">
    <citation type="journal article" date="2021" name="BMC Genomics">
        <title>Datura genome reveals duplications of psychoactive alkaloid biosynthetic genes and high mutation rate following tissue culture.</title>
        <authorList>
            <person name="Rajewski A."/>
            <person name="Carter-House D."/>
            <person name="Stajich J."/>
            <person name="Litt A."/>
        </authorList>
    </citation>
    <scope>NUCLEOTIDE SEQUENCE [LARGE SCALE GENOMIC DNA]</scope>
    <source>
        <strain evidence="3">AR-01</strain>
    </source>
</reference>
<dbReference type="Proteomes" id="UP000823775">
    <property type="component" value="Unassembled WGS sequence"/>
</dbReference>
<evidence type="ECO:0000313" key="3">
    <source>
        <dbReference type="EMBL" id="MCE3052048.1"/>
    </source>
</evidence>
<feature type="region of interest" description="Disordered" evidence="1">
    <location>
        <begin position="147"/>
        <end position="177"/>
    </location>
</feature>
<dbReference type="InterPro" id="IPR046796">
    <property type="entry name" value="Transposase_32_dom"/>
</dbReference>
<feature type="domain" description="Putative plant transposon protein" evidence="2">
    <location>
        <begin position="2"/>
        <end position="126"/>
    </location>
</feature>
<protein>
    <recommendedName>
        <fullName evidence="2">Putative plant transposon protein domain-containing protein</fullName>
    </recommendedName>
</protein>
<keyword evidence="4" id="KW-1185">Reference proteome</keyword>
<feature type="compositionally biased region" description="Polar residues" evidence="1">
    <location>
        <begin position="148"/>
        <end position="174"/>
    </location>
</feature>
<dbReference type="Pfam" id="PF20167">
    <property type="entry name" value="Transposase_32"/>
    <property type="match status" value="1"/>
</dbReference>
<sequence length="208" mass="24327">MHDWGPFTIPVDPYLPDLVWEFYASYRERQQLLNCRDHTEEFSFLTSIWVRGQEVPVTPEEINSIYWDEPIPSHPIFRNKVEDKANQFQWVANLIEKGRTQWDISKGLIHWRDLKFEARMWTVQANSVITLATKIDKEDPVMKRENYTRNMTPPSPSASIHTTTAPLHTTESHNSPPPDLLNIVQRDKMHENQLVRLAKAIPSIIQSV</sequence>
<gene>
    <name evidence="3" type="ORF">HAX54_051471</name>
</gene>
<organism evidence="3 4">
    <name type="scientific">Datura stramonium</name>
    <name type="common">Jimsonweed</name>
    <name type="synonym">Common thornapple</name>
    <dbReference type="NCBI Taxonomy" id="4076"/>
    <lineage>
        <taxon>Eukaryota</taxon>
        <taxon>Viridiplantae</taxon>
        <taxon>Streptophyta</taxon>
        <taxon>Embryophyta</taxon>
        <taxon>Tracheophyta</taxon>
        <taxon>Spermatophyta</taxon>
        <taxon>Magnoliopsida</taxon>
        <taxon>eudicotyledons</taxon>
        <taxon>Gunneridae</taxon>
        <taxon>Pentapetalae</taxon>
        <taxon>asterids</taxon>
        <taxon>lamiids</taxon>
        <taxon>Solanales</taxon>
        <taxon>Solanaceae</taxon>
        <taxon>Solanoideae</taxon>
        <taxon>Datureae</taxon>
        <taxon>Datura</taxon>
    </lineage>
</organism>
<evidence type="ECO:0000313" key="4">
    <source>
        <dbReference type="Proteomes" id="UP000823775"/>
    </source>
</evidence>
<evidence type="ECO:0000256" key="1">
    <source>
        <dbReference type="SAM" id="MobiDB-lite"/>
    </source>
</evidence>
<name>A0ABS8WMG3_DATST</name>